<evidence type="ECO:0000313" key="4">
    <source>
        <dbReference type="Proteomes" id="UP000319383"/>
    </source>
</evidence>
<dbReference type="EMBL" id="CP036276">
    <property type="protein sequence ID" value="QDU42017.1"/>
    <property type="molecule type" value="Genomic_DNA"/>
</dbReference>
<dbReference type="NCBIfam" id="TIGR02097">
    <property type="entry name" value="yccV"/>
    <property type="match status" value="1"/>
</dbReference>
<protein>
    <recommendedName>
        <fullName evidence="1">Heat shock protein HspQ</fullName>
    </recommendedName>
</protein>
<accession>A0A517ZHR2</accession>
<dbReference type="KEGG" id="sdyn:Mal52_04720"/>
<dbReference type="Pfam" id="PF08755">
    <property type="entry name" value="YccV-like"/>
    <property type="match status" value="1"/>
</dbReference>
<dbReference type="InterPro" id="IPR011722">
    <property type="entry name" value="Hemimethylated_DNA-bd_dom"/>
</dbReference>
<keyword evidence="3" id="KW-0346">Stress response</keyword>
<dbReference type="Proteomes" id="UP000319383">
    <property type="component" value="Chromosome"/>
</dbReference>
<feature type="domain" description="Hemimethylated DNA-binding" evidence="2">
    <location>
        <begin position="9"/>
        <end position="104"/>
    </location>
</feature>
<evidence type="ECO:0000256" key="1">
    <source>
        <dbReference type="NCBIfam" id="TIGR02097"/>
    </source>
</evidence>
<dbReference type="PANTHER" id="PTHR48439">
    <property type="entry name" value="HEMIMETHYLATED DNA-BINDING DOMAIN-CONTAINING PROTEIN"/>
    <property type="match status" value="1"/>
</dbReference>
<reference evidence="3 4" key="1">
    <citation type="submission" date="2019-02" db="EMBL/GenBank/DDBJ databases">
        <title>Deep-cultivation of Planctomycetes and their phenomic and genomic characterization uncovers novel biology.</title>
        <authorList>
            <person name="Wiegand S."/>
            <person name="Jogler M."/>
            <person name="Boedeker C."/>
            <person name="Pinto D."/>
            <person name="Vollmers J."/>
            <person name="Rivas-Marin E."/>
            <person name="Kohn T."/>
            <person name="Peeters S.H."/>
            <person name="Heuer A."/>
            <person name="Rast P."/>
            <person name="Oberbeckmann S."/>
            <person name="Bunk B."/>
            <person name="Jeske O."/>
            <person name="Meyerdierks A."/>
            <person name="Storesund J.E."/>
            <person name="Kallscheuer N."/>
            <person name="Luecker S."/>
            <person name="Lage O.M."/>
            <person name="Pohl T."/>
            <person name="Merkel B.J."/>
            <person name="Hornburger P."/>
            <person name="Mueller R.-W."/>
            <person name="Bruemmer F."/>
            <person name="Labrenz M."/>
            <person name="Spormann A.M."/>
            <person name="Op den Camp H."/>
            <person name="Overmann J."/>
            <person name="Amann R."/>
            <person name="Jetten M.S.M."/>
            <person name="Mascher T."/>
            <person name="Medema M.H."/>
            <person name="Devos D.P."/>
            <person name="Kaster A.-K."/>
            <person name="Ovreas L."/>
            <person name="Rohde M."/>
            <person name="Galperin M.Y."/>
            <person name="Jogler C."/>
        </authorList>
    </citation>
    <scope>NUCLEOTIDE SEQUENCE [LARGE SCALE GENOMIC DNA]</scope>
    <source>
        <strain evidence="3 4">Mal52</strain>
    </source>
</reference>
<evidence type="ECO:0000313" key="3">
    <source>
        <dbReference type="EMBL" id="QDU42017.1"/>
    </source>
</evidence>
<dbReference type="PANTHER" id="PTHR48439:SF1">
    <property type="entry name" value="HEMIMETHYLATED DNA-BINDING DOMAIN-CONTAINING PROTEIN"/>
    <property type="match status" value="1"/>
</dbReference>
<evidence type="ECO:0000259" key="2">
    <source>
        <dbReference type="SMART" id="SM00992"/>
    </source>
</evidence>
<dbReference type="AlphaFoldDB" id="A0A517ZHR2"/>
<dbReference type="Gene3D" id="2.30.30.390">
    <property type="entry name" value="Hemimethylated DNA-binding domain"/>
    <property type="match status" value="1"/>
</dbReference>
<dbReference type="SUPFAM" id="SSF141255">
    <property type="entry name" value="YccV-like"/>
    <property type="match status" value="1"/>
</dbReference>
<proteinExistence type="predicted"/>
<name>A0A517ZHR2_9PLAN</name>
<gene>
    <name evidence="3" type="primary">hspQ</name>
    <name evidence="3" type="ORF">Mal52_04720</name>
</gene>
<sequence>MIAITPPPRPIFEPGQLVQHRRYGYRGVVVGRDEACQADAAWYANNQTQPDRDQPWYHVLVHGSLTCTYAAAENLMADPSGRPIDHPMVPHFFSEFVGGHYVRNDEPWPG</sequence>
<organism evidence="3 4">
    <name type="scientific">Symmachiella dynata</name>
    <dbReference type="NCBI Taxonomy" id="2527995"/>
    <lineage>
        <taxon>Bacteria</taxon>
        <taxon>Pseudomonadati</taxon>
        <taxon>Planctomycetota</taxon>
        <taxon>Planctomycetia</taxon>
        <taxon>Planctomycetales</taxon>
        <taxon>Planctomycetaceae</taxon>
        <taxon>Symmachiella</taxon>
    </lineage>
</organism>
<dbReference type="InterPro" id="IPR053189">
    <property type="entry name" value="Clp_protease_adapter_ClpF"/>
</dbReference>
<keyword evidence="4" id="KW-1185">Reference proteome</keyword>
<dbReference type="SMART" id="SM00992">
    <property type="entry name" value="YccV-like"/>
    <property type="match status" value="1"/>
</dbReference>
<dbReference type="InterPro" id="IPR036623">
    <property type="entry name" value="Hemimethylated_DNA-bd_sf"/>
</dbReference>
<dbReference type="RefSeq" id="WP_145374027.1">
    <property type="nucleotide sequence ID" value="NZ_CAXBED010000079.1"/>
</dbReference>
<dbReference type="GO" id="GO:0003677">
    <property type="term" value="F:DNA binding"/>
    <property type="evidence" value="ECO:0007669"/>
    <property type="project" value="UniProtKB-UniRule"/>
</dbReference>